<dbReference type="PROSITE" id="PS50062">
    <property type="entry name" value="BCL2_FAMILY"/>
    <property type="match status" value="1"/>
</dbReference>
<dbReference type="GO" id="GO:0042981">
    <property type="term" value="P:regulation of apoptotic process"/>
    <property type="evidence" value="ECO:0007669"/>
    <property type="project" value="InterPro"/>
</dbReference>
<evidence type="ECO:0000256" key="7">
    <source>
        <dbReference type="SAM" id="MobiDB-lite"/>
    </source>
</evidence>
<dbReference type="SUPFAM" id="SSF56854">
    <property type="entry name" value="Bcl-2 inhibitors of programmed cell death"/>
    <property type="match status" value="1"/>
</dbReference>
<evidence type="ECO:0000256" key="4">
    <source>
        <dbReference type="ARBA" id="ARBA00022703"/>
    </source>
</evidence>
<accession>A0A1L1YPM4</accession>
<keyword evidence="4" id="KW-0053">Apoptosis</keyword>
<keyword evidence="5 8" id="KW-1133">Transmembrane helix</keyword>
<evidence type="ECO:0000256" key="6">
    <source>
        <dbReference type="ARBA" id="ARBA00023136"/>
    </source>
</evidence>
<dbReference type="AlphaFoldDB" id="A0A1L1YPM4"/>
<dbReference type="EMBL" id="KP271439">
    <property type="protein sequence ID" value="AKQ06238.1"/>
    <property type="molecule type" value="mRNA"/>
</dbReference>
<sequence>MEYSKVDGCNNIAIHVIPPDGEEDDEFSAPAQEAPRVRLRRKLSSPPSALPADNLLAINNVRRSAGRSLSALDRTTRRFSTMVSSAAAAAVSRRLSATIGWCLASPTQVKPHIVRQGRALCLQYIKSLIRRSTITTKKLVMKRLQRMIETECGEDAVSNVESGALAALRMLCCALERKRPDAFRHVARQATRAPAAMLRSDTALAELALALARRITNDNITWSKIAAVFCVCGALAREAAEAAGGEPSTELVAAPAAALADLLHEEPGGWVAAHGGWNGLIERLRASERDQRSERTLRVMISVFVIICLTLLLLRWVIHAHPSYY</sequence>
<keyword evidence="6 8" id="KW-0472">Membrane</keyword>
<protein>
    <submittedName>
        <fullName evidence="10">Bcl-2</fullName>
    </submittedName>
</protein>
<dbReference type="PANTHER" id="PTHR11256">
    <property type="entry name" value="BCL-2 RELATED"/>
    <property type="match status" value="1"/>
</dbReference>
<dbReference type="GO" id="GO:0008630">
    <property type="term" value="P:intrinsic apoptotic signaling pathway in response to DNA damage"/>
    <property type="evidence" value="ECO:0007669"/>
    <property type="project" value="TreeGrafter"/>
</dbReference>
<dbReference type="InterPro" id="IPR036834">
    <property type="entry name" value="Bcl-2-like_sf"/>
</dbReference>
<reference evidence="10" key="1">
    <citation type="submission" date="2014-12" db="EMBL/GenBank/DDBJ databases">
        <title>Identification of buffy in Plutella xylostella.</title>
        <authorList>
            <person name="Ma G."/>
            <person name="Zhang F."/>
            <person name="Wu G."/>
        </authorList>
    </citation>
    <scope>NUCLEOTIDE SEQUENCE</scope>
</reference>
<dbReference type="GO" id="GO:0001836">
    <property type="term" value="P:release of cytochrome c from mitochondria"/>
    <property type="evidence" value="ECO:0007669"/>
    <property type="project" value="TreeGrafter"/>
</dbReference>
<name>A0A1L1YPM4_PLUXY</name>
<keyword evidence="3 8" id="KW-0812">Transmembrane</keyword>
<evidence type="ECO:0000313" key="10">
    <source>
        <dbReference type="EMBL" id="AKQ06238.1"/>
    </source>
</evidence>
<organism evidence="10">
    <name type="scientific">Plutella xylostella</name>
    <name type="common">Diamondback moth</name>
    <name type="synonym">Plutella maculipennis</name>
    <dbReference type="NCBI Taxonomy" id="51655"/>
    <lineage>
        <taxon>Eukaryota</taxon>
        <taxon>Metazoa</taxon>
        <taxon>Ecdysozoa</taxon>
        <taxon>Arthropoda</taxon>
        <taxon>Hexapoda</taxon>
        <taxon>Insecta</taxon>
        <taxon>Pterygota</taxon>
        <taxon>Neoptera</taxon>
        <taxon>Endopterygota</taxon>
        <taxon>Lepidoptera</taxon>
        <taxon>Glossata</taxon>
        <taxon>Ditrysia</taxon>
        <taxon>Yponomeutoidea</taxon>
        <taxon>Plutellidae</taxon>
        <taxon>Plutella</taxon>
    </lineage>
</organism>
<dbReference type="InterPro" id="IPR046371">
    <property type="entry name" value="Bcl-2_BH1-3"/>
</dbReference>
<dbReference type="InterPro" id="IPR002475">
    <property type="entry name" value="Bcl2-like"/>
</dbReference>
<feature type="transmembrane region" description="Helical" evidence="8">
    <location>
        <begin position="299"/>
        <end position="318"/>
    </location>
</feature>
<evidence type="ECO:0000256" key="3">
    <source>
        <dbReference type="ARBA" id="ARBA00022692"/>
    </source>
</evidence>
<comment type="similarity">
    <text evidence="2">Belongs to the Bcl-2 family.</text>
</comment>
<feature type="domain" description="Bcl-2 Bcl-2 homology region 1-3" evidence="9">
    <location>
        <begin position="168"/>
        <end position="277"/>
    </location>
</feature>
<dbReference type="Pfam" id="PF00452">
    <property type="entry name" value="Bcl-2"/>
    <property type="match status" value="1"/>
</dbReference>
<evidence type="ECO:0000256" key="2">
    <source>
        <dbReference type="ARBA" id="ARBA00009458"/>
    </source>
</evidence>
<dbReference type="PANTHER" id="PTHR11256:SF48">
    <property type="entry name" value="BCL-2-RELATED OVARIAN KILLER PROTEIN"/>
    <property type="match status" value="1"/>
</dbReference>
<dbReference type="Gene3D" id="1.10.437.10">
    <property type="entry name" value="Blc2-like"/>
    <property type="match status" value="1"/>
</dbReference>
<dbReference type="SMR" id="A0A1L1YPM4"/>
<dbReference type="GO" id="GO:0097192">
    <property type="term" value="P:extrinsic apoptotic signaling pathway in absence of ligand"/>
    <property type="evidence" value="ECO:0007669"/>
    <property type="project" value="TreeGrafter"/>
</dbReference>
<feature type="region of interest" description="Disordered" evidence="7">
    <location>
        <begin position="19"/>
        <end position="45"/>
    </location>
</feature>
<dbReference type="InterPro" id="IPR026298">
    <property type="entry name" value="Bcl-2_fam"/>
</dbReference>
<dbReference type="GO" id="GO:0051400">
    <property type="term" value="F:BH domain binding"/>
    <property type="evidence" value="ECO:0007669"/>
    <property type="project" value="TreeGrafter"/>
</dbReference>
<evidence type="ECO:0000256" key="1">
    <source>
        <dbReference type="ARBA" id="ARBA00004167"/>
    </source>
</evidence>
<evidence type="ECO:0000259" key="9">
    <source>
        <dbReference type="Pfam" id="PF00452"/>
    </source>
</evidence>
<comment type="subcellular location">
    <subcellularLocation>
        <location evidence="1">Membrane</location>
        <topology evidence="1">Single-pass membrane protein</topology>
    </subcellularLocation>
</comment>
<dbReference type="GO" id="GO:0005741">
    <property type="term" value="C:mitochondrial outer membrane"/>
    <property type="evidence" value="ECO:0007669"/>
    <property type="project" value="TreeGrafter"/>
</dbReference>
<evidence type="ECO:0000256" key="5">
    <source>
        <dbReference type="ARBA" id="ARBA00022989"/>
    </source>
</evidence>
<evidence type="ECO:0000256" key="8">
    <source>
        <dbReference type="SAM" id="Phobius"/>
    </source>
</evidence>
<proteinExistence type="evidence at transcript level"/>